<dbReference type="RefSeq" id="WP_110450556.1">
    <property type="nucleotide sequence ID" value="NZ_CP029479.1"/>
</dbReference>
<dbReference type="Pfam" id="PF02275">
    <property type="entry name" value="CBAH"/>
    <property type="match status" value="1"/>
</dbReference>
<keyword evidence="6" id="KW-1185">Reference proteome</keyword>
<proteinExistence type="inferred from homology"/>
<reference evidence="6" key="1">
    <citation type="submission" date="2018-05" db="EMBL/GenBank/DDBJ databases">
        <title>Genome sequencing of Phenylobacterium sp. HYN0004.</title>
        <authorList>
            <person name="Yi H."/>
            <person name="Baek C."/>
        </authorList>
    </citation>
    <scope>NUCLEOTIDE SEQUENCE [LARGE SCALE GENOMIC DNA]</scope>
    <source>
        <strain evidence="6">HYN0004</strain>
    </source>
</reference>
<dbReference type="InterPro" id="IPR029055">
    <property type="entry name" value="Ntn_hydrolases_N"/>
</dbReference>
<dbReference type="SUPFAM" id="SSF56235">
    <property type="entry name" value="N-terminal nucleophile aminohydrolases (Ntn hydrolases)"/>
    <property type="match status" value="1"/>
</dbReference>
<evidence type="ECO:0000313" key="6">
    <source>
        <dbReference type="Proteomes" id="UP000247763"/>
    </source>
</evidence>
<comment type="similarity">
    <text evidence="1">Belongs to the peptidase C59 family.</text>
</comment>
<evidence type="ECO:0000256" key="1">
    <source>
        <dbReference type="ARBA" id="ARBA00006625"/>
    </source>
</evidence>
<keyword evidence="2 5" id="KW-0378">Hydrolase</keyword>
<feature type="domain" description="Choloylglycine hydrolase/NAAA C-terminal" evidence="4">
    <location>
        <begin position="23"/>
        <end position="314"/>
    </location>
</feature>
<dbReference type="EMBL" id="CP029479">
    <property type="protein sequence ID" value="AWM77989.1"/>
    <property type="molecule type" value="Genomic_DNA"/>
</dbReference>
<sequence length="354" mass="38087">MKTAALALASAMSLALAPVAEACSRATWLGDDGSVITGRSMDWPYDFNTHFYVIPRGFQNEGIKGGLTWASKYGTVVAAGSMTPGGPIDGAFDGVNEKGLGANLLYLAEADFGPAPGSAKPRISMGAWVQYVLSNYATVSEVVEALKSDPIYIVPSNFGPGGAGHPTVHLSISDATGDSAVIEYIKGKPVIHHNRAYQVMTNSPTFDRQLTLNDYWSRMDGSKVLPGSHQSEDRFVRASYYLKRLGTSETDTRKQVAGVFSVMRNVSVPWGAPDPDHPNIAPTYWRTVIDHTRGVYYFESALSPYVVALDLKSLDFSPRAGVRSVALEGKDSYSLVGLINKSLKPTAPIAYLAP</sequence>
<accession>A0A2Z3HYX1</accession>
<dbReference type="CDD" id="cd01902">
    <property type="entry name" value="Ntn_CGH"/>
    <property type="match status" value="1"/>
</dbReference>
<evidence type="ECO:0000256" key="3">
    <source>
        <dbReference type="SAM" id="SignalP"/>
    </source>
</evidence>
<dbReference type="Proteomes" id="UP000247763">
    <property type="component" value="Chromosome"/>
</dbReference>
<protein>
    <submittedName>
        <fullName evidence="5">Choloylglycine hydrolase</fullName>
    </submittedName>
</protein>
<dbReference type="PANTHER" id="PTHR35527">
    <property type="entry name" value="CHOLOYLGLYCINE HYDROLASE"/>
    <property type="match status" value="1"/>
</dbReference>
<dbReference type="PANTHER" id="PTHR35527:SF2">
    <property type="entry name" value="HYDROLASE"/>
    <property type="match status" value="1"/>
</dbReference>
<gene>
    <name evidence="5" type="ORF">HYN04_09595</name>
</gene>
<dbReference type="GO" id="GO:0016787">
    <property type="term" value="F:hydrolase activity"/>
    <property type="evidence" value="ECO:0007669"/>
    <property type="project" value="UniProtKB-KW"/>
</dbReference>
<dbReference type="OrthoDB" id="1265391at2"/>
<dbReference type="AlphaFoldDB" id="A0A2Z3HYX1"/>
<name>A0A2Z3HYX1_9CAUL</name>
<dbReference type="Gene3D" id="3.60.60.10">
    <property type="entry name" value="Penicillin V Acylase, Chain A"/>
    <property type="match status" value="1"/>
</dbReference>
<feature type="chain" id="PRO_5016413899" evidence="3">
    <location>
        <begin position="23"/>
        <end position="354"/>
    </location>
</feature>
<evidence type="ECO:0000313" key="5">
    <source>
        <dbReference type="EMBL" id="AWM77989.1"/>
    </source>
</evidence>
<evidence type="ECO:0000259" key="4">
    <source>
        <dbReference type="Pfam" id="PF02275"/>
    </source>
</evidence>
<organism evidence="5 6">
    <name type="scientific">Phenylobacterium parvum</name>
    <dbReference type="NCBI Taxonomy" id="2201350"/>
    <lineage>
        <taxon>Bacteria</taxon>
        <taxon>Pseudomonadati</taxon>
        <taxon>Pseudomonadota</taxon>
        <taxon>Alphaproteobacteria</taxon>
        <taxon>Caulobacterales</taxon>
        <taxon>Caulobacteraceae</taxon>
        <taxon>Phenylobacterium</taxon>
    </lineage>
</organism>
<dbReference type="InterPro" id="IPR052193">
    <property type="entry name" value="Peptidase_C59"/>
</dbReference>
<evidence type="ECO:0000256" key="2">
    <source>
        <dbReference type="ARBA" id="ARBA00022801"/>
    </source>
</evidence>
<keyword evidence="3" id="KW-0732">Signal</keyword>
<dbReference type="InterPro" id="IPR029132">
    <property type="entry name" value="CBAH/NAAA_C"/>
</dbReference>
<dbReference type="KEGG" id="phb:HYN04_09595"/>
<feature type="signal peptide" evidence="3">
    <location>
        <begin position="1"/>
        <end position="22"/>
    </location>
</feature>